<protein>
    <submittedName>
        <fullName evidence="4">FAD-binding oxidoreductase</fullName>
    </submittedName>
</protein>
<dbReference type="PROSITE" id="PS51387">
    <property type="entry name" value="FAD_PCMH"/>
    <property type="match status" value="1"/>
</dbReference>
<evidence type="ECO:0000259" key="3">
    <source>
        <dbReference type="PROSITE" id="PS51387"/>
    </source>
</evidence>
<gene>
    <name evidence="4" type="ORF">K8G79_06785</name>
</gene>
<dbReference type="GO" id="GO:0071949">
    <property type="term" value="F:FAD binding"/>
    <property type="evidence" value="ECO:0007669"/>
    <property type="project" value="InterPro"/>
</dbReference>
<dbReference type="Pfam" id="PF01565">
    <property type="entry name" value="FAD_binding_4"/>
    <property type="match status" value="1"/>
</dbReference>
<dbReference type="InterPro" id="IPR004113">
    <property type="entry name" value="FAD-bd_oxidored_4_C"/>
</dbReference>
<dbReference type="GO" id="GO:0003824">
    <property type="term" value="F:catalytic activity"/>
    <property type="evidence" value="ECO:0007669"/>
    <property type="project" value="InterPro"/>
</dbReference>
<dbReference type="EMBL" id="JAIOIU010000081">
    <property type="protein sequence ID" value="MBZ0159821.1"/>
    <property type="molecule type" value="Genomic_DNA"/>
</dbReference>
<evidence type="ECO:0000256" key="1">
    <source>
        <dbReference type="ARBA" id="ARBA00022630"/>
    </source>
</evidence>
<evidence type="ECO:0000313" key="4">
    <source>
        <dbReference type="EMBL" id="MBZ0159821.1"/>
    </source>
</evidence>
<dbReference type="InterPro" id="IPR006094">
    <property type="entry name" value="Oxid_FAD_bind_N"/>
</dbReference>
<dbReference type="InterPro" id="IPR036318">
    <property type="entry name" value="FAD-bd_PCMH-like_sf"/>
</dbReference>
<name>A0AAJ1AIJ8_9BACT</name>
<feature type="domain" description="FAD-binding PCMH-type" evidence="3">
    <location>
        <begin position="1"/>
        <end position="177"/>
    </location>
</feature>
<organism evidence="4 5">
    <name type="scientific">Candidatus Methylomirabilis tolerans</name>
    <dbReference type="NCBI Taxonomy" id="3123416"/>
    <lineage>
        <taxon>Bacteria</taxon>
        <taxon>Candidatus Methylomirabilota</taxon>
        <taxon>Candidatus Methylomirabilia</taxon>
        <taxon>Candidatus Methylomirabilales</taxon>
        <taxon>Candidatus Methylomirabilaceae</taxon>
        <taxon>Candidatus Methylomirabilis</taxon>
    </lineage>
</organism>
<keyword evidence="2" id="KW-0274">FAD</keyword>
<dbReference type="Gene3D" id="3.30.465.10">
    <property type="match status" value="1"/>
</dbReference>
<dbReference type="InterPro" id="IPR016166">
    <property type="entry name" value="FAD-bd_PCMH"/>
</dbReference>
<evidence type="ECO:0000256" key="2">
    <source>
        <dbReference type="ARBA" id="ARBA00022827"/>
    </source>
</evidence>
<sequence>MCTIIQPTTADEIVELLRSAQSNKTKVAVRGGMTAGQLLQNEEAAPDILLDLSRMNRIRSIEKGNLLARVEAGVITAAVETAAAKERLFYPPDPTSLHTSTIGGNVACAAAGLRQLKYGGTRDFVMGLEVVLPGGERIRTGANMQKSVAGYDMTRFLIGSGARLGVVTSAILRLLPKPQYREIILCAFPGASAGASTALAVIKSGMTPAAMELLDSRCLEIDHDAWASLSMMQQPADVAESLLLFELDGVEVSVVGQRAKIERLCAQQGGAVVEILSDPHMGTQALELRQRLLPRLMAAYPIWAMAKVAVAPGQLRAVWAPDTPLTKPSGQGSGYLCCFAHAGIGVLHLFVGIDPMQEPGGDGAPAQARAVLRCLREVGGALLGIYGPARRTLGEGEATPSRFTEAMTTIERSFDPKGVMLP</sequence>
<dbReference type="AlphaFoldDB" id="A0AAJ1AIJ8"/>
<dbReference type="InterPro" id="IPR016164">
    <property type="entry name" value="FAD-linked_Oxase-like_C"/>
</dbReference>
<dbReference type="SUPFAM" id="SSF56176">
    <property type="entry name" value="FAD-binding/transporter-associated domain-like"/>
    <property type="match status" value="1"/>
</dbReference>
<keyword evidence="1" id="KW-0285">Flavoprotein</keyword>
<comment type="caution">
    <text evidence="4">The sequence shown here is derived from an EMBL/GenBank/DDBJ whole genome shotgun (WGS) entry which is preliminary data.</text>
</comment>
<reference evidence="4 5" key="1">
    <citation type="journal article" date="2021" name="bioRxiv">
        <title>Unraveling nitrogen, sulfur and carbon metabolic pathways and microbial community transcriptional responses to substrate deprivation and toxicity stresses in a bioreactor mimicking anoxic brackish coastal sediment conditions.</title>
        <authorList>
            <person name="Martins P.D."/>
            <person name="Echeveste M.J."/>
            <person name="Arshad A."/>
            <person name="Kurth J."/>
            <person name="Ouboter H."/>
            <person name="Jetten M.S.M."/>
            <person name="Welte C.U."/>
        </authorList>
    </citation>
    <scope>NUCLEOTIDE SEQUENCE [LARGE SCALE GENOMIC DNA]</scope>
    <source>
        <strain evidence="4">MAG_38</strain>
    </source>
</reference>
<dbReference type="InterPro" id="IPR016169">
    <property type="entry name" value="FAD-bd_PCMH_sub2"/>
</dbReference>
<dbReference type="PANTHER" id="PTHR42934:SF1">
    <property type="entry name" value="GLYCOLATE OXIDASE SUBUNIT GLCD"/>
    <property type="match status" value="1"/>
</dbReference>
<dbReference type="Proteomes" id="UP001197609">
    <property type="component" value="Unassembled WGS sequence"/>
</dbReference>
<dbReference type="SUPFAM" id="SSF55103">
    <property type="entry name" value="FAD-linked oxidases, C-terminal domain"/>
    <property type="match status" value="1"/>
</dbReference>
<dbReference type="PANTHER" id="PTHR42934">
    <property type="entry name" value="GLYCOLATE OXIDASE SUBUNIT GLCD"/>
    <property type="match status" value="1"/>
</dbReference>
<accession>A0AAJ1AIJ8</accession>
<proteinExistence type="predicted"/>
<dbReference type="InterPro" id="IPR051914">
    <property type="entry name" value="FAD-linked_OxidoTrans_Type4"/>
</dbReference>
<evidence type="ECO:0000313" key="5">
    <source>
        <dbReference type="Proteomes" id="UP001197609"/>
    </source>
</evidence>
<dbReference type="Pfam" id="PF02913">
    <property type="entry name" value="FAD-oxidase_C"/>
    <property type="match status" value="1"/>
</dbReference>